<evidence type="ECO:0000313" key="5">
    <source>
        <dbReference type="EMBL" id="CAL4062137.1"/>
    </source>
</evidence>
<dbReference type="GO" id="GO:0071944">
    <property type="term" value="C:cell periphery"/>
    <property type="evidence" value="ECO:0007669"/>
    <property type="project" value="TreeGrafter"/>
</dbReference>
<feature type="compositionally biased region" description="Polar residues" evidence="3">
    <location>
        <begin position="178"/>
        <end position="197"/>
    </location>
</feature>
<dbReference type="EC" id="3.4.19.12" evidence="2"/>
<dbReference type="Proteomes" id="UP001497623">
    <property type="component" value="Unassembled WGS sequence"/>
</dbReference>
<feature type="compositionally biased region" description="Low complexity" evidence="3">
    <location>
        <begin position="543"/>
        <end position="563"/>
    </location>
</feature>
<dbReference type="GO" id="GO:0005829">
    <property type="term" value="C:cytosol"/>
    <property type="evidence" value="ECO:0007669"/>
    <property type="project" value="TreeGrafter"/>
</dbReference>
<dbReference type="AlphaFoldDB" id="A0AAV2PMV0"/>
<keyword evidence="2" id="KW-0788">Thiol protease</keyword>
<dbReference type="EMBL" id="CAXKWB010000741">
    <property type="protein sequence ID" value="CAL4062137.1"/>
    <property type="molecule type" value="Genomic_DNA"/>
</dbReference>
<keyword evidence="6" id="KW-1185">Reference proteome</keyword>
<evidence type="ECO:0000256" key="3">
    <source>
        <dbReference type="SAM" id="MobiDB-lite"/>
    </source>
</evidence>
<feature type="domain" description="MINDY deubiquitinase" evidence="4">
    <location>
        <begin position="211"/>
        <end position="464"/>
    </location>
</feature>
<accession>A0AAV2PMV0</accession>
<name>A0AAV2PMV0_MEGNR</name>
<feature type="compositionally biased region" description="Basic and acidic residues" evidence="3">
    <location>
        <begin position="566"/>
        <end position="578"/>
    </location>
</feature>
<feature type="region of interest" description="Disordered" evidence="3">
    <location>
        <begin position="527"/>
        <end position="585"/>
    </location>
</feature>
<keyword evidence="2" id="KW-0645">Protease</keyword>
<dbReference type="GO" id="GO:0140934">
    <property type="term" value="F:histone deubiquitinase activity"/>
    <property type="evidence" value="ECO:0007669"/>
    <property type="project" value="UniProtKB-UniRule"/>
</dbReference>
<evidence type="ECO:0000256" key="2">
    <source>
        <dbReference type="RuleBase" id="RU367139"/>
    </source>
</evidence>
<proteinExistence type="inferred from homology"/>
<reference evidence="5 6" key="1">
    <citation type="submission" date="2024-05" db="EMBL/GenBank/DDBJ databases">
        <authorList>
            <person name="Wallberg A."/>
        </authorList>
    </citation>
    <scope>NUCLEOTIDE SEQUENCE [LARGE SCALE GENOMIC DNA]</scope>
</reference>
<gene>
    <name evidence="5" type="ORF">MNOR_LOCUS2436</name>
</gene>
<feature type="region of interest" description="Disordered" evidence="3">
    <location>
        <begin position="42"/>
        <end position="94"/>
    </location>
</feature>
<feature type="compositionally biased region" description="Basic and acidic residues" evidence="3">
    <location>
        <begin position="528"/>
        <end position="542"/>
    </location>
</feature>
<comment type="function">
    <text evidence="2">Hydrolase that can specifically remove 'Lys-48'-linked conjugated ubiquitin from proteins. Has exodeubiquitinase activity and has a preference for long polyubiquitin chains. May play a regulatory role at the level of protein turnover.</text>
</comment>
<dbReference type="GO" id="GO:0004843">
    <property type="term" value="F:cysteine-type deubiquitinase activity"/>
    <property type="evidence" value="ECO:0007669"/>
    <property type="project" value="UniProtKB-UniRule"/>
</dbReference>
<organism evidence="5 6">
    <name type="scientific">Meganyctiphanes norvegica</name>
    <name type="common">Northern krill</name>
    <name type="synonym">Thysanopoda norvegica</name>
    <dbReference type="NCBI Taxonomy" id="48144"/>
    <lineage>
        <taxon>Eukaryota</taxon>
        <taxon>Metazoa</taxon>
        <taxon>Ecdysozoa</taxon>
        <taxon>Arthropoda</taxon>
        <taxon>Crustacea</taxon>
        <taxon>Multicrustacea</taxon>
        <taxon>Malacostraca</taxon>
        <taxon>Eumalacostraca</taxon>
        <taxon>Eucarida</taxon>
        <taxon>Euphausiacea</taxon>
        <taxon>Euphausiidae</taxon>
        <taxon>Meganyctiphanes</taxon>
    </lineage>
</organism>
<comment type="similarity">
    <text evidence="1 2">Belongs to the MINDY deubiquitinase family. FAM63 subfamily.</text>
</comment>
<keyword evidence="2" id="KW-0378">Hydrolase</keyword>
<protein>
    <recommendedName>
        <fullName evidence="2">Ubiquitin carboxyl-terminal hydrolase</fullName>
        <ecNumber evidence="2">3.4.19.12</ecNumber>
    </recommendedName>
</protein>
<dbReference type="InterPro" id="IPR033979">
    <property type="entry name" value="MINDY_domain"/>
</dbReference>
<dbReference type="GO" id="GO:0006508">
    <property type="term" value="P:proteolysis"/>
    <property type="evidence" value="ECO:0007669"/>
    <property type="project" value="UniProtKB-KW"/>
</dbReference>
<evidence type="ECO:0000256" key="1">
    <source>
        <dbReference type="ARBA" id="ARBA00006616"/>
    </source>
</evidence>
<dbReference type="PANTHER" id="PTHR18063:SF6">
    <property type="entry name" value="UBIQUITIN CARBOXYL-TERMINAL HYDROLASE"/>
    <property type="match status" value="1"/>
</dbReference>
<dbReference type="InterPro" id="IPR007518">
    <property type="entry name" value="MINDY"/>
</dbReference>
<dbReference type="Pfam" id="PF04424">
    <property type="entry name" value="MINDY_DUB"/>
    <property type="match status" value="1"/>
</dbReference>
<feature type="compositionally biased region" description="Polar residues" evidence="3">
    <location>
        <begin position="42"/>
        <end position="67"/>
    </location>
</feature>
<evidence type="ECO:0000313" key="6">
    <source>
        <dbReference type="Proteomes" id="UP001497623"/>
    </source>
</evidence>
<sequence>MEVSLEAEDNAKSAAVALTVEEKIGVEIRMESDDSLITLAKETSQNAPEDISSPASPVVTTSETIMHSPSEPSAVSSPPPSVEGEDVPTSSSPASEVVLTTLSPDVSHTIKVATSPEDSLIACEMAATPADSVATDDIIGNVEGSSSTGDIVHEGNEESVLPSMGILPSESPVPPSVAQGSPTNEEGKQISDTQKMPSTVDRELDPAQVVHKMKRIKWQDIEVPIITQNNNGPCPLLAIVNVLILKGQITLPSDRNEITGGDLVLIIGNALFDQPRNNVPAEMRRYVEQNTEDAISILHKLLTGLDVNVKFSGVRDFEFTTELCVFDLLGIPLYHGWVVDPGSEAASVVGSLSYNQLTNNIFAWREEAVKTNDNDLLLKAMLCEEFMTGSLSQLTIHGLFELASSVEKEEIAVLFRNNHFSTIYKKGEQLYQLLTDQGFLHENMVWETLSDVDATFSEFVSATFQPIQVATENQDPQKAAEMTTEQQISSDEELAAMMQREQEQQQKHMQSFEKLKEDLGLQNLSDEEMAKRLQEEENRLAEAEAAAAATARPTSPHTSQHHPSTTHHDDKKKKDVSYKKISLPF</sequence>
<dbReference type="GO" id="GO:1990380">
    <property type="term" value="F:K48-linked deubiquitinase activity"/>
    <property type="evidence" value="ECO:0007669"/>
    <property type="project" value="UniProtKB-UniRule"/>
</dbReference>
<dbReference type="GO" id="GO:0036435">
    <property type="term" value="F:K48-linked polyubiquitin modification-dependent protein binding"/>
    <property type="evidence" value="ECO:0007669"/>
    <property type="project" value="UniProtKB-UniRule"/>
</dbReference>
<dbReference type="GO" id="GO:0071108">
    <property type="term" value="P:protein K48-linked deubiquitination"/>
    <property type="evidence" value="ECO:0007669"/>
    <property type="project" value="TreeGrafter"/>
</dbReference>
<comment type="catalytic activity">
    <reaction evidence="2">
        <text>Thiol-dependent hydrolysis of ester, thioester, amide, peptide and isopeptide bonds formed by the C-terminal Gly of ubiquitin (a 76-residue protein attached to proteins as an intracellular targeting signal).</text>
        <dbReference type="EC" id="3.4.19.12"/>
    </reaction>
</comment>
<evidence type="ECO:0000259" key="4">
    <source>
        <dbReference type="Pfam" id="PF04424"/>
    </source>
</evidence>
<feature type="region of interest" description="Disordered" evidence="3">
    <location>
        <begin position="171"/>
        <end position="198"/>
    </location>
</feature>
<dbReference type="GO" id="GO:0016807">
    <property type="term" value="F:cysteine-type carboxypeptidase activity"/>
    <property type="evidence" value="ECO:0007669"/>
    <property type="project" value="TreeGrafter"/>
</dbReference>
<comment type="caution">
    <text evidence="5">The sequence shown here is derived from an EMBL/GenBank/DDBJ whole genome shotgun (WGS) entry which is preliminary data.</text>
</comment>
<dbReference type="PANTHER" id="PTHR18063">
    <property type="entry name" value="NF-E2 INDUCIBLE PROTEIN"/>
    <property type="match status" value="1"/>
</dbReference>
<keyword evidence="2" id="KW-0833">Ubl conjugation pathway</keyword>